<keyword evidence="1" id="KW-0175">Coiled coil</keyword>
<proteinExistence type="predicted"/>
<name>A0A9W4CG93_9CYAN</name>
<evidence type="ECO:0000256" key="1">
    <source>
        <dbReference type="SAM" id="Coils"/>
    </source>
</evidence>
<feature type="coiled-coil region" evidence="1">
    <location>
        <begin position="299"/>
        <end position="326"/>
    </location>
</feature>
<feature type="compositionally biased region" description="Basic and acidic residues" evidence="2">
    <location>
        <begin position="40"/>
        <end position="62"/>
    </location>
</feature>
<gene>
    <name evidence="3" type="ORF">NO713_01090</name>
</gene>
<accession>A0A9W4CG93</accession>
<evidence type="ECO:0000256" key="2">
    <source>
        <dbReference type="SAM" id="MobiDB-lite"/>
    </source>
</evidence>
<protein>
    <submittedName>
        <fullName evidence="3">Uncharacterized protein</fullName>
    </submittedName>
</protein>
<sequence length="430" mass="48491">MSSNYSHHHQKQFQIDQLVDSWRHLPQEVIARLPKGFRAKMSERQQRSGKSRVAESRIDDLKPSANHQPSDSAKKATKIIVVMIGALTFSAGTQVLTSRLGSMALPAAMAGGALASFLVDDRATKVTTKARLAHSTNQALSSIIKQKESQSFINELGELYYSSQTALIQEIEGKNLGKQLWIDGVLAGSLSAAEFTVSFWIVAQLGLPGGLLIEGIAASLPVTLIWIAAAFQSDHFELPEKFAELINKYEPALFPPLGMTEEELQDLLTMEIAQEQRIDYLVKFVAEGDDSGRLKNLPMAEADYDINQIRKRKHQLEQERDQAVEQRLFAHRAEVANLPNQFPIPEVNLTGLSPQQIKEKEERIKQQKAIWVQQKTADLKANLEQDLKIIAHRFETQIKQCEEDLTEVQKRYHEGYDRWQEDDEPRSDIA</sequence>
<evidence type="ECO:0000313" key="4">
    <source>
        <dbReference type="Proteomes" id="UP001153719"/>
    </source>
</evidence>
<reference evidence="3" key="1">
    <citation type="submission" date="2020-09" db="EMBL/GenBank/DDBJ databases">
        <authorList>
            <person name="Blom J."/>
        </authorList>
    </citation>
    <scope>NUCLEOTIDE SEQUENCE</scope>
    <source>
        <strain evidence="3">No.713</strain>
    </source>
</reference>
<dbReference type="AlphaFoldDB" id="A0A9W4CG93"/>
<keyword evidence="4" id="KW-1185">Reference proteome</keyword>
<dbReference type="KEGG" id="ppsu:NO713_01090"/>
<dbReference type="Proteomes" id="UP001153719">
    <property type="component" value="Chromosome"/>
</dbReference>
<organism evidence="3 4">
    <name type="scientific">Planktothrix pseudagardhii</name>
    <dbReference type="NCBI Taxonomy" id="132604"/>
    <lineage>
        <taxon>Bacteria</taxon>
        <taxon>Bacillati</taxon>
        <taxon>Cyanobacteriota</taxon>
        <taxon>Cyanophyceae</taxon>
        <taxon>Oscillatoriophycideae</taxon>
        <taxon>Oscillatoriales</taxon>
        <taxon>Microcoleaceae</taxon>
        <taxon>Planktothrix</taxon>
    </lineage>
</organism>
<feature type="region of interest" description="Disordered" evidence="2">
    <location>
        <begin position="36"/>
        <end position="72"/>
    </location>
</feature>
<dbReference type="RefSeq" id="WP_254173211.1">
    <property type="nucleotide sequence ID" value="NZ_LR882967.1"/>
</dbReference>
<evidence type="ECO:0000313" key="3">
    <source>
        <dbReference type="EMBL" id="CAD5927816.1"/>
    </source>
</evidence>
<dbReference type="EMBL" id="LR882967">
    <property type="protein sequence ID" value="CAD5927816.1"/>
    <property type="molecule type" value="Genomic_DNA"/>
</dbReference>